<evidence type="ECO:0000313" key="1">
    <source>
        <dbReference type="EMBL" id="MFK4639403.1"/>
    </source>
</evidence>
<dbReference type="Proteomes" id="UP001620520">
    <property type="component" value="Unassembled WGS sequence"/>
</dbReference>
<gene>
    <name evidence="1" type="ORF">ABIA52_002292</name>
</gene>
<organism evidence="1 2">
    <name type="scientific">Paenarthrobacter histidinolovorans</name>
    <dbReference type="NCBI Taxonomy" id="43664"/>
    <lineage>
        <taxon>Bacteria</taxon>
        <taxon>Bacillati</taxon>
        <taxon>Actinomycetota</taxon>
        <taxon>Actinomycetes</taxon>
        <taxon>Micrococcales</taxon>
        <taxon>Micrococcaceae</taxon>
        <taxon>Paenarthrobacter</taxon>
    </lineage>
</organism>
<accession>A0ABW8N737</accession>
<dbReference type="EMBL" id="JBIYEW010000003">
    <property type="protein sequence ID" value="MFK4639403.1"/>
    <property type="molecule type" value="Genomic_DNA"/>
</dbReference>
<sequence length="344" mass="37925">MNALTIKDPADLLSFIGHTLGFWPTESLVCITLDKGKVGATLRIDLPRYPGTELPYARTVSSYLTSDTSATSIVFALYTSQHCQPGQPKPHAATIAALTGVLAENGITIRDGIFVNDETYSPYDTEPGQNISLPISTTEYSRVNAEFIYRGSTIQPTNRIVLPTPTHEADHATAVETRMTTIRAQAPHQAATRQASALWTAMLDSNGFPTDEDCAALIANSQFPHIRDRLMADNPGIDEPPQHILFAQTDTAPQWSRIEWAQQLLIHAYTRTSPQHAAPILTTIGYINWWEGRGSKAHQYMQLALDTDPGYRFARLTDQMLGAGIIAGWNTNKDAAYKTRLDMP</sequence>
<evidence type="ECO:0008006" key="3">
    <source>
        <dbReference type="Google" id="ProtNLM"/>
    </source>
</evidence>
<keyword evidence="2" id="KW-1185">Reference proteome</keyword>
<name>A0ABW8N737_9MICC</name>
<evidence type="ECO:0000313" key="2">
    <source>
        <dbReference type="Proteomes" id="UP001620520"/>
    </source>
</evidence>
<comment type="caution">
    <text evidence="1">The sequence shown here is derived from an EMBL/GenBank/DDBJ whole genome shotgun (WGS) entry which is preliminary data.</text>
</comment>
<dbReference type="Pfam" id="PF13830">
    <property type="entry name" value="DUF4192"/>
    <property type="match status" value="1"/>
</dbReference>
<reference evidence="1 2" key="1">
    <citation type="submission" date="2024-10" db="EMBL/GenBank/DDBJ databases">
        <title>Novel secondary metabolite-producing bacteria for plant disease control.</title>
        <authorList>
            <person name="Chevrette M."/>
        </authorList>
    </citation>
    <scope>NUCLEOTIDE SEQUENCE [LARGE SCALE GENOMIC DNA]</scope>
    <source>
        <strain evidence="1 2">J30 TE3557</strain>
    </source>
</reference>
<protein>
    <recommendedName>
        <fullName evidence="3">DUF4192 domain-containing protein</fullName>
    </recommendedName>
</protein>
<dbReference type="InterPro" id="IPR025447">
    <property type="entry name" value="DUF4192"/>
</dbReference>
<dbReference type="RefSeq" id="WP_404594475.1">
    <property type="nucleotide sequence ID" value="NZ_JBIYEW010000003.1"/>
</dbReference>
<proteinExistence type="predicted"/>